<dbReference type="AlphaFoldDB" id="A0A4R0KCT4"/>
<accession>A0A4R0KCT4</accession>
<dbReference type="OrthoDB" id="3637554at2"/>
<keyword evidence="2" id="KW-0812">Transmembrane</keyword>
<dbReference type="Proteomes" id="UP000291144">
    <property type="component" value="Unassembled WGS sequence"/>
</dbReference>
<evidence type="ECO:0000256" key="2">
    <source>
        <dbReference type="SAM" id="Phobius"/>
    </source>
</evidence>
<feature type="transmembrane region" description="Helical" evidence="2">
    <location>
        <begin position="96"/>
        <end position="112"/>
    </location>
</feature>
<dbReference type="GO" id="GO:0004190">
    <property type="term" value="F:aspartic-type endopeptidase activity"/>
    <property type="evidence" value="ECO:0007669"/>
    <property type="project" value="InterPro"/>
</dbReference>
<feature type="transmembrane region" description="Helical" evidence="2">
    <location>
        <begin position="147"/>
        <end position="169"/>
    </location>
</feature>
<evidence type="ECO:0000256" key="1">
    <source>
        <dbReference type="SAM" id="MobiDB-lite"/>
    </source>
</evidence>
<feature type="transmembrane region" description="Helical" evidence="2">
    <location>
        <begin position="64"/>
        <end position="89"/>
    </location>
</feature>
<feature type="region of interest" description="Disordered" evidence="1">
    <location>
        <begin position="182"/>
        <end position="203"/>
    </location>
</feature>
<gene>
    <name evidence="3" type="ORF">E0H73_30255</name>
</gene>
<keyword evidence="2" id="KW-1133">Transmembrane helix</keyword>
<evidence type="ECO:0000313" key="4">
    <source>
        <dbReference type="Proteomes" id="UP000291144"/>
    </source>
</evidence>
<proteinExistence type="predicted"/>
<reference evidence="3 4" key="1">
    <citation type="submission" date="2019-02" db="EMBL/GenBank/DDBJ databases">
        <title>Kribbella capetownensis sp. nov. and Kribbella speibonae sp. nov., isolated from soil.</title>
        <authorList>
            <person name="Curtis S.M."/>
            <person name="Norton I."/>
            <person name="Everest G.J."/>
            <person name="Meyers P.R."/>
        </authorList>
    </citation>
    <scope>NUCLEOTIDE SEQUENCE [LARGE SCALE GENOMIC DNA]</scope>
    <source>
        <strain evidence="3 4">NRRL B-24813</strain>
    </source>
</reference>
<dbReference type="GO" id="GO:0016020">
    <property type="term" value="C:membrane"/>
    <property type="evidence" value="ECO:0007669"/>
    <property type="project" value="InterPro"/>
</dbReference>
<comment type="caution">
    <text evidence="3">The sequence shown here is derived from an EMBL/GenBank/DDBJ whole genome shotgun (WGS) entry which is preliminary data.</text>
</comment>
<dbReference type="RefSeq" id="WP_131361998.1">
    <property type="nucleotide sequence ID" value="NZ_SJKB01000010.1"/>
</dbReference>
<dbReference type="InterPro" id="IPR001872">
    <property type="entry name" value="Peptidase_A8"/>
</dbReference>
<dbReference type="EMBL" id="SJKB01000010">
    <property type="protein sequence ID" value="TCC57649.1"/>
    <property type="molecule type" value="Genomic_DNA"/>
</dbReference>
<dbReference type="GO" id="GO:0006508">
    <property type="term" value="P:proteolysis"/>
    <property type="evidence" value="ECO:0007669"/>
    <property type="project" value="InterPro"/>
</dbReference>
<dbReference type="Pfam" id="PF01252">
    <property type="entry name" value="Peptidase_A8"/>
    <property type="match status" value="1"/>
</dbReference>
<sequence length="203" mass="22093">MSNVRLATTTTAAAEAGQRFRVLVLLALVVLFDQTTKRWAWQHVDGSIINRGSDWLAGPRIGDWYADPSTGALLDLAGLGLLITAYVVLVRRRRPTMILVSAALVIGGWGSNQLDRVGLHSWTAPGSVRGAIDFIAVSHYRYNLADIVITVATLVLGASLSYRSGTAIYRRLRMRREMSVQPRTVTGSMSRGAASRNATGLLR</sequence>
<name>A0A4R0KCT4_9ACTN</name>
<evidence type="ECO:0000313" key="3">
    <source>
        <dbReference type="EMBL" id="TCC57649.1"/>
    </source>
</evidence>
<protein>
    <submittedName>
        <fullName evidence="3">Signal peptidase II</fullName>
    </submittedName>
</protein>
<organism evidence="3 4">
    <name type="scientific">Kribbella pittospori</name>
    <dbReference type="NCBI Taxonomy" id="722689"/>
    <lineage>
        <taxon>Bacteria</taxon>
        <taxon>Bacillati</taxon>
        <taxon>Actinomycetota</taxon>
        <taxon>Actinomycetes</taxon>
        <taxon>Propionibacteriales</taxon>
        <taxon>Kribbellaceae</taxon>
        <taxon>Kribbella</taxon>
    </lineage>
</organism>
<keyword evidence="2" id="KW-0472">Membrane</keyword>
<keyword evidence="4" id="KW-1185">Reference proteome</keyword>